<feature type="domain" description="B box-type" evidence="10">
    <location>
        <begin position="92"/>
        <end position="133"/>
    </location>
</feature>
<keyword evidence="3" id="KW-0479">Metal-binding</keyword>
<dbReference type="InterPro" id="IPR027370">
    <property type="entry name" value="Znf-RING_euk"/>
</dbReference>
<dbReference type="FunFam" id="3.30.40.10:FF:000144">
    <property type="entry name" value="Tripartite motif-containing 5 (Predicted)"/>
    <property type="match status" value="1"/>
</dbReference>
<keyword evidence="4 7" id="KW-0863">Zinc-finger</keyword>
<evidence type="ECO:0000256" key="4">
    <source>
        <dbReference type="ARBA" id="ARBA00022771"/>
    </source>
</evidence>
<dbReference type="InterPro" id="IPR013320">
    <property type="entry name" value="ConA-like_dom_sf"/>
</dbReference>
<evidence type="ECO:0000256" key="7">
    <source>
        <dbReference type="PROSITE-ProRule" id="PRU00024"/>
    </source>
</evidence>
<dbReference type="InterPro" id="IPR000315">
    <property type="entry name" value="Znf_B-box"/>
</dbReference>
<dbReference type="AlphaFoldDB" id="A0A8B8TS43"/>
<dbReference type="PROSITE" id="PS50188">
    <property type="entry name" value="B302_SPRY"/>
    <property type="match status" value="1"/>
</dbReference>
<evidence type="ECO:0000256" key="1">
    <source>
        <dbReference type="ARBA" id="ARBA00004496"/>
    </source>
</evidence>
<dbReference type="GeneID" id="116656649"/>
<dbReference type="InterPro" id="IPR017907">
    <property type="entry name" value="Znf_RING_CS"/>
</dbReference>
<proteinExistence type="predicted"/>
<evidence type="ECO:0000259" key="10">
    <source>
        <dbReference type="PROSITE" id="PS50119"/>
    </source>
</evidence>
<feature type="domain" description="RING-type" evidence="9">
    <location>
        <begin position="15"/>
        <end position="60"/>
    </location>
</feature>
<dbReference type="InterPro" id="IPR050143">
    <property type="entry name" value="TRIM/RBCC"/>
</dbReference>
<dbReference type="GO" id="GO:0008270">
    <property type="term" value="F:zinc ion binding"/>
    <property type="evidence" value="ECO:0007669"/>
    <property type="project" value="UniProtKB-KW"/>
</dbReference>
<keyword evidence="6 8" id="KW-0175">Coiled coil</keyword>
<accession>A0A8B8TS43</accession>
<evidence type="ECO:0000256" key="5">
    <source>
        <dbReference type="ARBA" id="ARBA00022833"/>
    </source>
</evidence>
<dbReference type="InterPro" id="IPR003879">
    <property type="entry name" value="Butyrophylin_SPRY"/>
</dbReference>
<evidence type="ECO:0000313" key="13">
    <source>
        <dbReference type="RefSeq" id="XP_032345094.1"/>
    </source>
</evidence>
<dbReference type="InterPro" id="IPR001870">
    <property type="entry name" value="B30.2/SPRY"/>
</dbReference>
<dbReference type="PROSITE" id="PS00518">
    <property type="entry name" value="ZF_RING_1"/>
    <property type="match status" value="1"/>
</dbReference>
<evidence type="ECO:0000259" key="9">
    <source>
        <dbReference type="PROSITE" id="PS50089"/>
    </source>
</evidence>
<dbReference type="Pfam" id="PF00643">
    <property type="entry name" value="zf-B_box"/>
    <property type="match status" value="1"/>
</dbReference>
<dbReference type="SMART" id="SM00449">
    <property type="entry name" value="SPRY"/>
    <property type="match status" value="1"/>
</dbReference>
<evidence type="ECO:0000256" key="3">
    <source>
        <dbReference type="ARBA" id="ARBA00022723"/>
    </source>
</evidence>
<dbReference type="SMART" id="SM00336">
    <property type="entry name" value="BBOX"/>
    <property type="match status" value="1"/>
</dbReference>
<dbReference type="CDD" id="cd15822">
    <property type="entry name" value="SPRY_PRY_TRIM5"/>
    <property type="match status" value="1"/>
</dbReference>
<evidence type="ECO:0000256" key="2">
    <source>
        <dbReference type="ARBA" id="ARBA00022490"/>
    </source>
</evidence>
<evidence type="ECO:0000256" key="6">
    <source>
        <dbReference type="ARBA" id="ARBA00023054"/>
    </source>
</evidence>
<keyword evidence="5" id="KW-0862">Zinc</keyword>
<reference evidence="13" key="1">
    <citation type="submission" date="2025-08" db="UniProtKB">
        <authorList>
            <consortium name="RefSeq"/>
        </authorList>
    </citation>
    <scope>IDENTIFICATION</scope>
    <source>
        <tissue evidence="13">Ear skin</tissue>
    </source>
</reference>
<dbReference type="GO" id="GO:0005737">
    <property type="term" value="C:cytoplasm"/>
    <property type="evidence" value="ECO:0007669"/>
    <property type="project" value="UniProtKB-SubCell"/>
</dbReference>
<dbReference type="Gene3D" id="2.60.120.920">
    <property type="match status" value="1"/>
</dbReference>
<dbReference type="PROSITE" id="PS50089">
    <property type="entry name" value="ZF_RING_2"/>
    <property type="match status" value="1"/>
</dbReference>
<feature type="coiled-coil region" evidence="8">
    <location>
        <begin position="137"/>
        <end position="222"/>
    </location>
</feature>
<dbReference type="Gene3D" id="3.30.160.60">
    <property type="entry name" value="Classic Zinc Finger"/>
    <property type="match status" value="1"/>
</dbReference>
<name>A0A8B8TS43_CAMFR</name>
<dbReference type="Proteomes" id="UP000694856">
    <property type="component" value="Chromosome 10"/>
</dbReference>
<dbReference type="CDD" id="cd16591">
    <property type="entry name" value="RING-HC_TRIM5-like_C-IV"/>
    <property type="match status" value="1"/>
</dbReference>
<dbReference type="InterPro" id="IPR013083">
    <property type="entry name" value="Znf_RING/FYVE/PHD"/>
</dbReference>
<dbReference type="SUPFAM" id="SSF49899">
    <property type="entry name" value="Concanavalin A-like lectins/glucanases"/>
    <property type="match status" value="1"/>
</dbReference>
<dbReference type="InterPro" id="IPR043136">
    <property type="entry name" value="B30.2/SPRY_sf"/>
</dbReference>
<feature type="domain" description="B30.2/SPRY" evidence="11">
    <location>
        <begin position="283"/>
        <end position="495"/>
    </location>
</feature>
<dbReference type="PRINTS" id="PR01407">
    <property type="entry name" value="BUTYPHLNCDUF"/>
</dbReference>
<evidence type="ECO:0000256" key="8">
    <source>
        <dbReference type="SAM" id="Coils"/>
    </source>
</evidence>
<dbReference type="SUPFAM" id="SSF57845">
    <property type="entry name" value="B-box zinc-binding domain"/>
    <property type="match status" value="1"/>
</dbReference>
<dbReference type="FunFam" id="3.30.160.60:FF:000386">
    <property type="entry name" value="Tripartite motif-containing 5 (Predicted)"/>
    <property type="match status" value="1"/>
</dbReference>
<sequence>MASGILVNIQEEVTCPICLELLTEPCSLDCGHTFCQACITANNKESRTGQEGESSCPVCRVSYQPENLRRNQLVSNIVERLREVRLSPEVEQKENLCARHGEKLLLFCKEDGKVICWLCERSQEHRGHRTCLLEEVAQEYQGKLQAILKRLREEQREAENFEMEVREEITAWKHQMENERQNVQAEFKELRAILNDEEQKELQKLKDDVGGILRNLADSENEVVQQSQLVRDLISDLEQCLQRSMVEMLQDVHGIIKRYVSLTLKKPKTFPKGQRRVFRAPELRQILRALDELRDVQRYWVPVTLIPPKRKSNVVISADGRRMSYVHTFGQSNAYLNGDYQDPGVLGSPFITRGKHYWEVDVSQKRAWILGVCDENQQRNCMRLLSQEHENYQPVCLQYQPKCGYCVIGLQNYQYYAFAQSPSSDPLKIPLSLSVPPRRIGVFLDYDALTVSFFNVTNNGSLIYKFSSCSFPQKLYPYFNLMKCEAPMTLCSIGS</sequence>
<dbReference type="SUPFAM" id="SSF57850">
    <property type="entry name" value="RING/U-box"/>
    <property type="match status" value="1"/>
</dbReference>
<evidence type="ECO:0000313" key="12">
    <source>
        <dbReference type="Proteomes" id="UP000694856"/>
    </source>
</evidence>
<gene>
    <name evidence="13" type="primary">LOC116656649</name>
</gene>
<dbReference type="Gene3D" id="3.30.40.10">
    <property type="entry name" value="Zinc/RING finger domain, C3HC4 (zinc finger)"/>
    <property type="match status" value="1"/>
</dbReference>
<organism evidence="12 13">
    <name type="scientific">Camelus ferus</name>
    <name type="common">Wild bactrian camel</name>
    <name type="synonym">Camelus bactrianus ferus</name>
    <dbReference type="NCBI Taxonomy" id="419612"/>
    <lineage>
        <taxon>Eukaryota</taxon>
        <taxon>Metazoa</taxon>
        <taxon>Chordata</taxon>
        <taxon>Craniata</taxon>
        <taxon>Vertebrata</taxon>
        <taxon>Euteleostomi</taxon>
        <taxon>Mammalia</taxon>
        <taxon>Eutheria</taxon>
        <taxon>Laurasiatheria</taxon>
        <taxon>Artiodactyla</taxon>
        <taxon>Tylopoda</taxon>
        <taxon>Camelidae</taxon>
        <taxon>Camelus</taxon>
    </lineage>
</organism>
<keyword evidence="12" id="KW-1185">Reference proteome</keyword>
<dbReference type="SMART" id="SM00184">
    <property type="entry name" value="RING"/>
    <property type="match status" value="1"/>
</dbReference>
<dbReference type="Pfam" id="PF13445">
    <property type="entry name" value="zf-RING_UBOX"/>
    <property type="match status" value="1"/>
</dbReference>
<dbReference type="CDD" id="cd19761">
    <property type="entry name" value="Bbox2_TRIM5-like"/>
    <property type="match status" value="1"/>
</dbReference>
<dbReference type="InterPro" id="IPR001841">
    <property type="entry name" value="Znf_RING"/>
</dbReference>
<evidence type="ECO:0000259" key="11">
    <source>
        <dbReference type="PROSITE" id="PS50188"/>
    </source>
</evidence>
<keyword evidence="2" id="KW-0963">Cytoplasm</keyword>
<dbReference type="InterPro" id="IPR003877">
    <property type="entry name" value="SPRY_dom"/>
</dbReference>
<dbReference type="Pfam" id="PF00622">
    <property type="entry name" value="SPRY"/>
    <property type="match status" value="1"/>
</dbReference>
<dbReference type="RefSeq" id="XP_032345094.1">
    <property type="nucleotide sequence ID" value="XM_032489203.1"/>
</dbReference>
<dbReference type="PANTHER" id="PTHR24103">
    <property type="entry name" value="E3 UBIQUITIN-PROTEIN LIGASE TRIM"/>
    <property type="match status" value="1"/>
</dbReference>
<protein>
    <submittedName>
        <fullName evidence="13">Tripartite motif-containing protein 5-like isoform X2</fullName>
    </submittedName>
</protein>
<comment type="subcellular location">
    <subcellularLocation>
        <location evidence="1">Cytoplasm</location>
    </subcellularLocation>
</comment>
<dbReference type="PROSITE" id="PS50119">
    <property type="entry name" value="ZF_BBOX"/>
    <property type="match status" value="1"/>
</dbReference>